<gene>
    <name evidence="1" type="ORF">B0H66DRAFT_536671</name>
</gene>
<sequence>MGILQRGSPAVCLASLRPAGKDWTLLLSNTRSNRSSNKMSDNDSWQNVDHNVEQFLDGLRGGDLPAYDLAWRYFLRLSAYSPVRLDNELGWKPTPNGVGSRSPVEFSWLDAFEDLLFASSGRPMKQLEDDEDDEDQSLADLSRTSPLLRLQAFQISEVYFPVCEPVLVYRSPRTMSEWIELRKQGIPPLTEWMPPGRRDDLEELKMRPGSLERAHRKLGTDELSPFTYGQYARIREAEEKATQQHAPQTEEDLYLAHQDGDNAARPSRTLFTFYKNLFKNIWAGTAQQPKQPTVLVESDEEYEVIKVQGGRESCRGGNSLGIEVIRLGPSGQLVYIEKHEFFSLDGRQRRPFTSRFWALFWEANAKSGGAEPNWEKLMAAANEKTGKK</sequence>
<evidence type="ECO:0000313" key="1">
    <source>
        <dbReference type="EMBL" id="KAK3313405.1"/>
    </source>
</evidence>
<accession>A0AAE0HV06</accession>
<reference evidence="1" key="2">
    <citation type="submission" date="2023-06" db="EMBL/GenBank/DDBJ databases">
        <authorList>
            <consortium name="Lawrence Berkeley National Laboratory"/>
            <person name="Haridas S."/>
            <person name="Hensen N."/>
            <person name="Bonometti L."/>
            <person name="Westerberg I."/>
            <person name="Brannstrom I.O."/>
            <person name="Guillou S."/>
            <person name="Cros-Aarteil S."/>
            <person name="Calhoun S."/>
            <person name="Kuo A."/>
            <person name="Mondo S."/>
            <person name="Pangilinan J."/>
            <person name="Riley R."/>
            <person name="Labutti K."/>
            <person name="Andreopoulos B."/>
            <person name="Lipzen A."/>
            <person name="Chen C."/>
            <person name="Yanf M."/>
            <person name="Daum C."/>
            <person name="Ng V."/>
            <person name="Clum A."/>
            <person name="Steindorff A."/>
            <person name="Ohm R."/>
            <person name="Martin F."/>
            <person name="Silar P."/>
            <person name="Natvig D."/>
            <person name="Lalanne C."/>
            <person name="Gautier V."/>
            <person name="Ament-Velasquez S.L."/>
            <person name="Kruys A."/>
            <person name="Hutchinson M.I."/>
            <person name="Powell A.J."/>
            <person name="Barry K."/>
            <person name="Miller A.N."/>
            <person name="Grigoriev I.V."/>
            <person name="Debuchy R."/>
            <person name="Gladieux P."/>
            <person name="Thoren M.H."/>
            <person name="Johannesson H."/>
        </authorList>
    </citation>
    <scope>NUCLEOTIDE SEQUENCE</scope>
    <source>
        <strain evidence="1">CBS 118394</strain>
    </source>
</reference>
<comment type="caution">
    <text evidence="1">The sequence shown here is derived from an EMBL/GenBank/DDBJ whole genome shotgun (WGS) entry which is preliminary data.</text>
</comment>
<dbReference type="AlphaFoldDB" id="A0AAE0HV06"/>
<dbReference type="Proteomes" id="UP001283341">
    <property type="component" value="Unassembled WGS sequence"/>
</dbReference>
<proteinExistence type="predicted"/>
<name>A0AAE0HV06_9PEZI</name>
<evidence type="ECO:0000313" key="2">
    <source>
        <dbReference type="Proteomes" id="UP001283341"/>
    </source>
</evidence>
<dbReference type="EMBL" id="JAUEDM010000007">
    <property type="protein sequence ID" value="KAK3313405.1"/>
    <property type="molecule type" value="Genomic_DNA"/>
</dbReference>
<organism evidence="1 2">
    <name type="scientific">Apodospora peruviana</name>
    <dbReference type="NCBI Taxonomy" id="516989"/>
    <lineage>
        <taxon>Eukaryota</taxon>
        <taxon>Fungi</taxon>
        <taxon>Dikarya</taxon>
        <taxon>Ascomycota</taxon>
        <taxon>Pezizomycotina</taxon>
        <taxon>Sordariomycetes</taxon>
        <taxon>Sordariomycetidae</taxon>
        <taxon>Sordariales</taxon>
        <taxon>Lasiosphaeriaceae</taxon>
        <taxon>Apodospora</taxon>
    </lineage>
</organism>
<keyword evidence="2" id="KW-1185">Reference proteome</keyword>
<reference evidence="1" key="1">
    <citation type="journal article" date="2023" name="Mol. Phylogenet. Evol.">
        <title>Genome-scale phylogeny and comparative genomics of the fungal order Sordariales.</title>
        <authorList>
            <person name="Hensen N."/>
            <person name="Bonometti L."/>
            <person name="Westerberg I."/>
            <person name="Brannstrom I.O."/>
            <person name="Guillou S."/>
            <person name="Cros-Aarteil S."/>
            <person name="Calhoun S."/>
            <person name="Haridas S."/>
            <person name="Kuo A."/>
            <person name="Mondo S."/>
            <person name="Pangilinan J."/>
            <person name="Riley R."/>
            <person name="LaButti K."/>
            <person name="Andreopoulos B."/>
            <person name="Lipzen A."/>
            <person name="Chen C."/>
            <person name="Yan M."/>
            <person name="Daum C."/>
            <person name="Ng V."/>
            <person name="Clum A."/>
            <person name="Steindorff A."/>
            <person name="Ohm R.A."/>
            <person name="Martin F."/>
            <person name="Silar P."/>
            <person name="Natvig D.O."/>
            <person name="Lalanne C."/>
            <person name="Gautier V."/>
            <person name="Ament-Velasquez S.L."/>
            <person name="Kruys A."/>
            <person name="Hutchinson M.I."/>
            <person name="Powell A.J."/>
            <person name="Barry K."/>
            <person name="Miller A.N."/>
            <person name="Grigoriev I.V."/>
            <person name="Debuchy R."/>
            <person name="Gladieux P."/>
            <person name="Hiltunen Thoren M."/>
            <person name="Johannesson H."/>
        </authorList>
    </citation>
    <scope>NUCLEOTIDE SEQUENCE</scope>
    <source>
        <strain evidence="1">CBS 118394</strain>
    </source>
</reference>
<protein>
    <submittedName>
        <fullName evidence="1">Uncharacterized protein</fullName>
    </submittedName>
</protein>